<dbReference type="Proteomes" id="UP000247978">
    <property type="component" value="Unassembled WGS sequence"/>
</dbReference>
<protein>
    <submittedName>
        <fullName evidence="2">Uncharacterized protein DUF3870</fullName>
    </submittedName>
</protein>
<dbReference type="RefSeq" id="WP_110395968.1">
    <property type="nucleotide sequence ID" value="NZ_JBHUHB010000001.1"/>
</dbReference>
<evidence type="ECO:0000313" key="3">
    <source>
        <dbReference type="Proteomes" id="UP000247978"/>
    </source>
</evidence>
<accession>A0A2V3VVF5</accession>
<comment type="caution">
    <text evidence="2">The sequence shown here is derived from an EMBL/GenBank/DDBJ whole genome shotgun (WGS) entry which is preliminary data.</text>
</comment>
<feature type="domain" description="DUF3870" evidence="1">
    <location>
        <begin position="10"/>
        <end position="101"/>
    </location>
</feature>
<reference evidence="2 3" key="1">
    <citation type="submission" date="2018-05" db="EMBL/GenBank/DDBJ databases">
        <title>Genomic Encyclopedia of Type Strains, Phase IV (KMG-IV): sequencing the most valuable type-strain genomes for metagenomic binning, comparative biology and taxonomic classification.</title>
        <authorList>
            <person name="Goeker M."/>
        </authorList>
    </citation>
    <scope>NUCLEOTIDE SEQUENCE [LARGE SCALE GENOMIC DNA]</scope>
    <source>
        <strain evidence="2 3">DSM 28556</strain>
    </source>
</reference>
<dbReference type="InterPro" id="IPR024617">
    <property type="entry name" value="DUF3870"/>
</dbReference>
<evidence type="ECO:0000259" key="1">
    <source>
        <dbReference type="Pfam" id="PF12986"/>
    </source>
</evidence>
<dbReference type="EMBL" id="QJJQ01000009">
    <property type="protein sequence ID" value="PXW85927.1"/>
    <property type="molecule type" value="Genomic_DNA"/>
</dbReference>
<dbReference type="OrthoDB" id="1682751at2"/>
<organism evidence="2 3">
    <name type="scientific">Pseudogracilibacillus auburnensis</name>
    <dbReference type="NCBI Taxonomy" id="1494959"/>
    <lineage>
        <taxon>Bacteria</taxon>
        <taxon>Bacillati</taxon>
        <taxon>Bacillota</taxon>
        <taxon>Bacilli</taxon>
        <taxon>Bacillales</taxon>
        <taxon>Bacillaceae</taxon>
        <taxon>Pseudogracilibacillus</taxon>
    </lineage>
</organism>
<keyword evidence="3" id="KW-1185">Reference proteome</keyword>
<evidence type="ECO:0000313" key="2">
    <source>
        <dbReference type="EMBL" id="PXW85927.1"/>
    </source>
</evidence>
<sequence>MDKYKNHVLVGGFAQLPKGTPAFEMQKSIGCILIVNQDTAVIEKATFTFIKDLTNDFISSLLIGYSLVDDIDEILLNMEKKFLVPPQKAVAQSILSARNRYIENALLEK</sequence>
<name>A0A2V3VVF5_9BACI</name>
<gene>
    <name evidence="2" type="ORF">DFR56_10990</name>
</gene>
<dbReference type="AlphaFoldDB" id="A0A2V3VVF5"/>
<dbReference type="Pfam" id="PF12986">
    <property type="entry name" value="DUF3870"/>
    <property type="match status" value="1"/>
</dbReference>
<proteinExistence type="predicted"/>